<keyword evidence="3 6" id="KW-1133">Transmembrane helix</keyword>
<reference evidence="7" key="1">
    <citation type="submission" date="2023-02" db="EMBL/GenBank/DDBJ databases">
        <title>Georgenia sp.10Sc9-8, isolated from a soil sample collected from the Taklamakan desert.</title>
        <authorList>
            <person name="Liu S."/>
        </authorList>
    </citation>
    <scope>NUCLEOTIDE SEQUENCE</scope>
    <source>
        <strain evidence="7">10Sc9-8</strain>
    </source>
</reference>
<feature type="transmembrane region" description="Helical" evidence="6">
    <location>
        <begin position="292"/>
        <end position="311"/>
    </location>
</feature>
<feature type="transmembrane region" description="Helical" evidence="6">
    <location>
        <begin position="160"/>
        <end position="180"/>
    </location>
</feature>
<dbReference type="PANTHER" id="PTHR43826">
    <property type="entry name" value="GLUCOSE-6-PHOSPHATE EXCHANGER SLC37A4"/>
    <property type="match status" value="1"/>
</dbReference>
<evidence type="ECO:0000256" key="1">
    <source>
        <dbReference type="ARBA" id="ARBA00004127"/>
    </source>
</evidence>
<name>A0ABT5TUL0_9MICO</name>
<dbReference type="Proteomes" id="UP001165561">
    <property type="component" value="Unassembled WGS sequence"/>
</dbReference>
<organism evidence="7 8">
    <name type="scientific">Georgenia halotolerans</name>
    <dbReference type="NCBI Taxonomy" id="3028317"/>
    <lineage>
        <taxon>Bacteria</taxon>
        <taxon>Bacillati</taxon>
        <taxon>Actinomycetota</taxon>
        <taxon>Actinomycetes</taxon>
        <taxon>Micrococcales</taxon>
        <taxon>Bogoriellaceae</taxon>
        <taxon>Georgenia</taxon>
    </lineage>
</organism>
<feature type="transmembrane region" description="Helical" evidence="6">
    <location>
        <begin position="218"/>
        <end position="238"/>
    </location>
</feature>
<comment type="subcellular location">
    <subcellularLocation>
        <location evidence="1">Endomembrane system</location>
        <topology evidence="1">Multi-pass membrane protein</topology>
    </subcellularLocation>
</comment>
<evidence type="ECO:0000256" key="5">
    <source>
        <dbReference type="SAM" id="MobiDB-lite"/>
    </source>
</evidence>
<feature type="transmembrane region" description="Helical" evidence="6">
    <location>
        <begin position="126"/>
        <end position="148"/>
    </location>
</feature>
<gene>
    <name evidence="7" type="ORF">PU560_04575</name>
</gene>
<evidence type="ECO:0000313" key="7">
    <source>
        <dbReference type="EMBL" id="MDD9205742.1"/>
    </source>
</evidence>
<keyword evidence="2 6" id="KW-0812">Transmembrane</keyword>
<feature type="transmembrane region" description="Helical" evidence="6">
    <location>
        <begin position="54"/>
        <end position="73"/>
    </location>
</feature>
<comment type="caution">
    <text evidence="7">The sequence shown here is derived from an EMBL/GenBank/DDBJ whole genome shotgun (WGS) entry which is preliminary data.</text>
</comment>
<dbReference type="InterPro" id="IPR036259">
    <property type="entry name" value="MFS_trans_sf"/>
</dbReference>
<dbReference type="InterPro" id="IPR051337">
    <property type="entry name" value="OPA_Antiporter"/>
</dbReference>
<sequence length="344" mass="35661">ATAFVSVLRLVPAWFPVRRVPLVTQMTGIVGQLGQVISAVPFMAFLLATGWSAAFVSLAGVGLLAAVLVVLVVRDRPGAPASAAATTGEPGAVGPPAPTERGDRPAPGPRPRGPLREVLGEPGTWLGFWTHFVGLFPVNTFMLLWGVPFLTAGQGLGARTAGALLSLGALAGIVIGPVLGELVARHPLRRSWLVLGTCAVVVAMWAGVLLPGTPRPTWQLAGLVMVLAGSGAAANIGFDFARTSVPPARLGTATGVVNAGGFLASLLSILLVGLLLDVVSPGGGYELADFRVAISSHAVLWVLGLAGLLLARRATRRRMAERGVVVPPVRTVLARWRDGRRRGR</sequence>
<evidence type="ECO:0000313" key="8">
    <source>
        <dbReference type="Proteomes" id="UP001165561"/>
    </source>
</evidence>
<feature type="transmembrane region" description="Helical" evidence="6">
    <location>
        <begin position="250"/>
        <end position="272"/>
    </location>
</feature>
<feature type="non-terminal residue" evidence="7">
    <location>
        <position position="1"/>
    </location>
</feature>
<evidence type="ECO:0000256" key="2">
    <source>
        <dbReference type="ARBA" id="ARBA00022692"/>
    </source>
</evidence>
<dbReference type="EMBL" id="JARACI010000637">
    <property type="protein sequence ID" value="MDD9205742.1"/>
    <property type="molecule type" value="Genomic_DNA"/>
</dbReference>
<feature type="transmembrane region" description="Helical" evidence="6">
    <location>
        <begin position="192"/>
        <end position="212"/>
    </location>
</feature>
<protein>
    <submittedName>
        <fullName evidence="7">MFS transporter</fullName>
    </submittedName>
</protein>
<keyword evidence="8" id="KW-1185">Reference proteome</keyword>
<dbReference type="PANTHER" id="PTHR43826:SF3">
    <property type="entry name" value="GLUCOSE-6-PHOSPHATE EXCHANGER SLC37A4"/>
    <property type="match status" value="1"/>
</dbReference>
<evidence type="ECO:0000256" key="3">
    <source>
        <dbReference type="ARBA" id="ARBA00022989"/>
    </source>
</evidence>
<dbReference type="InterPro" id="IPR011701">
    <property type="entry name" value="MFS"/>
</dbReference>
<proteinExistence type="predicted"/>
<dbReference type="Pfam" id="PF07690">
    <property type="entry name" value="MFS_1"/>
    <property type="match status" value="1"/>
</dbReference>
<evidence type="ECO:0000256" key="6">
    <source>
        <dbReference type="SAM" id="Phobius"/>
    </source>
</evidence>
<dbReference type="Gene3D" id="1.20.1250.20">
    <property type="entry name" value="MFS general substrate transporter like domains"/>
    <property type="match status" value="1"/>
</dbReference>
<dbReference type="SUPFAM" id="SSF103473">
    <property type="entry name" value="MFS general substrate transporter"/>
    <property type="match status" value="1"/>
</dbReference>
<evidence type="ECO:0000256" key="4">
    <source>
        <dbReference type="ARBA" id="ARBA00023136"/>
    </source>
</evidence>
<feature type="compositionally biased region" description="Low complexity" evidence="5">
    <location>
        <begin position="80"/>
        <end position="92"/>
    </location>
</feature>
<feature type="region of interest" description="Disordered" evidence="5">
    <location>
        <begin position="80"/>
        <end position="116"/>
    </location>
</feature>
<keyword evidence="4 6" id="KW-0472">Membrane</keyword>
<dbReference type="CDD" id="cd06174">
    <property type="entry name" value="MFS"/>
    <property type="match status" value="1"/>
</dbReference>
<accession>A0ABT5TUL0</accession>